<dbReference type="GO" id="GO:0008270">
    <property type="term" value="F:zinc ion binding"/>
    <property type="evidence" value="ECO:0007669"/>
    <property type="project" value="UniProtKB-KW"/>
</dbReference>
<name>A0A8B6C042_MYTGA</name>
<keyword evidence="1" id="KW-0863">Zinc-finger</keyword>
<evidence type="ECO:0000259" key="3">
    <source>
        <dbReference type="PROSITE" id="PS50119"/>
    </source>
</evidence>
<feature type="coiled-coil region" evidence="2">
    <location>
        <begin position="39"/>
        <end position="83"/>
    </location>
</feature>
<protein>
    <recommendedName>
        <fullName evidence="3">B box-type domain-containing protein</fullName>
    </recommendedName>
</protein>
<sequence>MAQVSAQKCSLCDENNGVYYCYECQHALCTACRNRHDITDVVKEERENAEENIEKLKLKTETLSSLEEKIRREHIENLHAERKTCIGHIESVSKNLQEYIAAKSSIKISEVEDKETTEKQNFEAFLENSDLIKKRYVNILSELENLLLEKHDIPFHLGYI</sequence>
<comment type="caution">
    <text evidence="4">The sequence shown here is derived from an EMBL/GenBank/DDBJ whole genome shotgun (WGS) entry which is preliminary data.</text>
</comment>
<keyword evidence="2" id="KW-0175">Coiled coil</keyword>
<evidence type="ECO:0000256" key="1">
    <source>
        <dbReference type="PROSITE-ProRule" id="PRU00024"/>
    </source>
</evidence>
<organism evidence="4 5">
    <name type="scientific">Mytilus galloprovincialis</name>
    <name type="common">Mediterranean mussel</name>
    <dbReference type="NCBI Taxonomy" id="29158"/>
    <lineage>
        <taxon>Eukaryota</taxon>
        <taxon>Metazoa</taxon>
        <taxon>Spiralia</taxon>
        <taxon>Lophotrochozoa</taxon>
        <taxon>Mollusca</taxon>
        <taxon>Bivalvia</taxon>
        <taxon>Autobranchia</taxon>
        <taxon>Pteriomorphia</taxon>
        <taxon>Mytilida</taxon>
        <taxon>Mytiloidea</taxon>
        <taxon>Mytilidae</taxon>
        <taxon>Mytilinae</taxon>
        <taxon>Mytilus</taxon>
    </lineage>
</organism>
<accession>A0A8B6C042</accession>
<dbReference type="EMBL" id="UYJE01000979">
    <property type="protein sequence ID" value="VDH98169.1"/>
    <property type="molecule type" value="Genomic_DNA"/>
</dbReference>
<dbReference type="Proteomes" id="UP000596742">
    <property type="component" value="Unassembled WGS sequence"/>
</dbReference>
<dbReference type="OrthoDB" id="6195425at2759"/>
<dbReference type="CDD" id="cd19757">
    <property type="entry name" value="Bbox1"/>
    <property type="match status" value="1"/>
</dbReference>
<keyword evidence="1" id="KW-0479">Metal-binding</keyword>
<dbReference type="InterPro" id="IPR000315">
    <property type="entry name" value="Znf_B-box"/>
</dbReference>
<evidence type="ECO:0000256" key="2">
    <source>
        <dbReference type="SAM" id="Coils"/>
    </source>
</evidence>
<evidence type="ECO:0000313" key="5">
    <source>
        <dbReference type="Proteomes" id="UP000596742"/>
    </source>
</evidence>
<gene>
    <name evidence="4" type="ORF">MGAL_10B050402</name>
</gene>
<reference evidence="4" key="1">
    <citation type="submission" date="2018-11" db="EMBL/GenBank/DDBJ databases">
        <authorList>
            <person name="Alioto T."/>
            <person name="Alioto T."/>
        </authorList>
    </citation>
    <scope>NUCLEOTIDE SEQUENCE</scope>
</reference>
<feature type="domain" description="B box-type" evidence="3">
    <location>
        <begin position="4"/>
        <end position="36"/>
    </location>
</feature>
<dbReference type="PROSITE" id="PS50119">
    <property type="entry name" value="ZF_BBOX"/>
    <property type="match status" value="1"/>
</dbReference>
<proteinExistence type="predicted"/>
<dbReference type="AlphaFoldDB" id="A0A8B6C042"/>
<keyword evidence="5" id="KW-1185">Reference proteome</keyword>
<evidence type="ECO:0000313" key="4">
    <source>
        <dbReference type="EMBL" id="VDH98169.1"/>
    </source>
</evidence>
<keyword evidence="1" id="KW-0862">Zinc</keyword>